<feature type="domain" description="Aladin seven-bladed propeller" evidence="2">
    <location>
        <begin position="105"/>
        <end position="441"/>
    </location>
</feature>
<dbReference type="InterPro" id="IPR057403">
    <property type="entry name" value="Beta-prop_Aladin"/>
</dbReference>
<dbReference type="InterPro" id="IPR045139">
    <property type="entry name" value="Aladin"/>
</dbReference>
<reference evidence="3" key="1">
    <citation type="submission" date="2018-02" db="EMBL/GenBank/DDBJ databases">
        <title>Rhizophora mucronata_Transcriptome.</title>
        <authorList>
            <person name="Meera S.P."/>
            <person name="Sreeshan A."/>
            <person name="Augustine A."/>
        </authorList>
    </citation>
    <scope>NUCLEOTIDE SEQUENCE</scope>
    <source>
        <tissue evidence="3">Leaf</tissue>
    </source>
</reference>
<dbReference type="EMBL" id="GGEC01046932">
    <property type="protein sequence ID" value="MBX27416.1"/>
    <property type="molecule type" value="Transcribed_RNA"/>
</dbReference>
<proteinExistence type="predicted"/>
<dbReference type="InterPro" id="IPR036322">
    <property type="entry name" value="WD40_repeat_dom_sf"/>
</dbReference>
<dbReference type="PROSITE" id="PS50082">
    <property type="entry name" value="WD_REPEATS_2"/>
    <property type="match status" value="1"/>
</dbReference>
<feature type="repeat" description="WD" evidence="1">
    <location>
        <begin position="261"/>
        <end position="286"/>
    </location>
</feature>
<dbReference type="AlphaFoldDB" id="A0A2P2MB56"/>
<dbReference type="InterPro" id="IPR001680">
    <property type="entry name" value="WD40_rpt"/>
</dbReference>
<keyword evidence="1" id="KW-0853">WD repeat</keyword>
<evidence type="ECO:0000259" key="2">
    <source>
        <dbReference type="Pfam" id="PF25460"/>
    </source>
</evidence>
<dbReference type="GO" id="GO:0006913">
    <property type="term" value="P:nucleocytoplasmic transport"/>
    <property type="evidence" value="ECO:0007669"/>
    <property type="project" value="TreeGrafter"/>
</dbReference>
<evidence type="ECO:0000256" key="1">
    <source>
        <dbReference type="PROSITE-ProRule" id="PRU00221"/>
    </source>
</evidence>
<dbReference type="PANTHER" id="PTHR14494">
    <property type="entry name" value="ALADIN/ADRACALIN/AAAS"/>
    <property type="match status" value="1"/>
</dbReference>
<accession>A0A2P2MB56</accession>
<dbReference type="SUPFAM" id="SSF50978">
    <property type="entry name" value="WD40 repeat-like"/>
    <property type="match status" value="1"/>
</dbReference>
<name>A0A2P2MB56_RHIMU</name>
<protein>
    <submittedName>
        <fullName evidence="3">Uncharacterized protein MANES_10G077600</fullName>
    </submittedName>
</protein>
<organism evidence="3">
    <name type="scientific">Rhizophora mucronata</name>
    <name type="common">Asiatic mangrove</name>
    <dbReference type="NCBI Taxonomy" id="61149"/>
    <lineage>
        <taxon>Eukaryota</taxon>
        <taxon>Viridiplantae</taxon>
        <taxon>Streptophyta</taxon>
        <taxon>Embryophyta</taxon>
        <taxon>Tracheophyta</taxon>
        <taxon>Spermatophyta</taxon>
        <taxon>Magnoliopsida</taxon>
        <taxon>eudicotyledons</taxon>
        <taxon>Gunneridae</taxon>
        <taxon>Pentapetalae</taxon>
        <taxon>rosids</taxon>
        <taxon>fabids</taxon>
        <taxon>Malpighiales</taxon>
        <taxon>Rhizophoraceae</taxon>
        <taxon>Rhizophora</taxon>
    </lineage>
</organism>
<dbReference type="FunFam" id="2.130.10.10:FF:000434">
    <property type="entry name" value="Aladin isoform A"/>
    <property type="match status" value="1"/>
</dbReference>
<evidence type="ECO:0000313" key="3">
    <source>
        <dbReference type="EMBL" id="MBX27416.1"/>
    </source>
</evidence>
<dbReference type="SMART" id="SM00320">
    <property type="entry name" value="WD40"/>
    <property type="match status" value="4"/>
</dbReference>
<sequence length="450" mass="49460">MPSFPQPGWVTICEINRDLITAERLSDDRADITYGKILGMVFSPVPFQPEQLVATSAEQEMEQQGRIDGESVQRKGLAKALQGIVNSSIKRFLNPNYVNLLPEVDLQAVSWHQHKHIVAFISGPNQVIVRDFEDSEGKDPCFLTSECQRDIKVLEWRPNGGKSLSVACKDGICIWAASYPENAASVRSGAASFLGTLSRGSATRWTLVDFLHSCDDEQVTALSWSPNGRYLASASYESSSFTIWDVAQGVGTPIRRGLGGISMLKWSPTGDYFFSAKFDGTFYLWETNMWTSERWSSTSGFVMGATWDPDGHIILIAFSGSSTLASIHFASKPPSLDAHLLPVDLPEIISLTNSHGIKKIAWDASGERLAVSCKGGDDIYKGLIAIYDTRRTPLISASLIGFIRGPGENPKPISFSFNDNFKQGPLLSVCWSSGYCCTYPLLFRSHGFPS</sequence>
<dbReference type="Gene3D" id="2.130.10.10">
    <property type="entry name" value="YVTN repeat-like/Quinoprotein amine dehydrogenase"/>
    <property type="match status" value="2"/>
</dbReference>
<dbReference type="PANTHER" id="PTHR14494:SF0">
    <property type="entry name" value="ALADIN"/>
    <property type="match status" value="1"/>
</dbReference>
<dbReference type="GO" id="GO:0005643">
    <property type="term" value="C:nuclear pore"/>
    <property type="evidence" value="ECO:0007669"/>
    <property type="project" value="TreeGrafter"/>
</dbReference>
<dbReference type="Pfam" id="PF25460">
    <property type="entry name" value="Beta-prop_Aladin"/>
    <property type="match status" value="1"/>
</dbReference>
<dbReference type="InterPro" id="IPR015943">
    <property type="entry name" value="WD40/YVTN_repeat-like_dom_sf"/>
</dbReference>